<name>A0A1D9LC32_9NEIS</name>
<evidence type="ECO:0000256" key="5">
    <source>
        <dbReference type="ARBA" id="ARBA00023172"/>
    </source>
</evidence>
<dbReference type="GO" id="GO:0006310">
    <property type="term" value="P:DNA recombination"/>
    <property type="evidence" value="ECO:0007669"/>
    <property type="project" value="UniProtKB-KW"/>
</dbReference>
<evidence type="ECO:0000256" key="6">
    <source>
        <dbReference type="SAM" id="MobiDB-lite"/>
    </source>
</evidence>
<dbReference type="EMBL" id="CP017707">
    <property type="protein sequence ID" value="AOZ48801.1"/>
    <property type="molecule type" value="Genomic_DNA"/>
</dbReference>
<protein>
    <recommendedName>
        <fullName evidence="3">Recombination-associated protein RdgC</fullName>
    </recommendedName>
</protein>
<keyword evidence="4" id="KW-0963">Cytoplasm</keyword>
<dbReference type="AlphaFoldDB" id="A0A1D9LC32"/>
<dbReference type="STRING" id="1108595.BKX93_01515"/>
<proteinExistence type="inferred from homology"/>
<keyword evidence="5" id="KW-0233">DNA recombination</keyword>
<comment type="subcellular location">
    <subcellularLocation>
        <location evidence="1">Cytoplasm</location>
        <location evidence="1">Nucleoid</location>
    </subcellularLocation>
</comment>
<dbReference type="GO" id="GO:0043590">
    <property type="term" value="C:bacterial nucleoid"/>
    <property type="evidence" value="ECO:0007669"/>
    <property type="project" value="TreeGrafter"/>
</dbReference>
<comment type="similarity">
    <text evidence="2">Belongs to the RdgC family.</text>
</comment>
<dbReference type="NCBIfam" id="NF001464">
    <property type="entry name" value="PRK00321.1-5"/>
    <property type="match status" value="1"/>
</dbReference>
<evidence type="ECO:0000256" key="4">
    <source>
        <dbReference type="ARBA" id="ARBA00022490"/>
    </source>
</evidence>
<evidence type="ECO:0000256" key="2">
    <source>
        <dbReference type="ARBA" id="ARBA00008657"/>
    </source>
</evidence>
<dbReference type="PANTHER" id="PTHR38103:SF1">
    <property type="entry name" value="RECOMBINATION-ASSOCIATED PROTEIN RDGC"/>
    <property type="match status" value="1"/>
</dbReference>
<evidence type="ECO:0000313" key="8">
    <source>
        <dbReference type="Proteomes" id="UP000178776"/>
    </source>
</evidence>
<dbReference type="GO" id="GO:0003690">
    <property type="term" value="F:double-stranded DNA binding"/>
    <property type="evidence" value="ECO:0007669"/>
    <property type="project" value="TreeGrafter"/>
</dbReference>
<dbReference type="PANTHER" id="PTHR38103">
    <property type="entry name" value="RECOMBINATION-ASSOCIATED PROTEIN RDGC"/>
    <property type="match status" value="1"/>
</dbReference>
<organism evidence="7 8">
    <name type="scientific">Chromobacterium vaccinii</name>
    <dbReference type="NCBI Taxonomy" id="1108595"/>
    <lineage>
        <taxon>Bacteria</taxon>
        <taxon>Pseudomonadati</taxon>
        <taxon>Pseudomonadota</taxon>
        <taxon>Betaproteobacteria</taxon>
        <taxon>Neisseriales</taxon>
        <taxon>Chromobacteriaceae</taxon>
        <taxon>Chromobacterium</taxon>
    </lineage>
</organism>
<dbReference type="KEGG" id="cvc:BKX93_01515"/>
<sequence length="317" mass="34700">MTWFNNATLFRLTDAPDAIRLSEALAKRPFQPCMGLDWFSEGWVAPAIHLEEPVFATRGHMLVSLLREDKVLPPAVIRKAVDALVAEIEAKELRKVGRKERLALKDQVTDDLLPRAFAKPSRVPALMAGGWLIADTGSAPRAEALVSKLREALPPFPAALPRTQIVPRTAMTDWLAAGEAPGAFELDEDAVLKDGSENGAEVRVSRINLTSDEIRQHIATGKQATKLGLIWNEKIRFQLTDTLQLKRIQWLGVLQDEASQAGDDRESLFEATFILMSEELGELVEALVEALGGLEDSQARPGAVSTTPAPMPVMSTP</sequence>
<evidence type="ECO:0000313" key="7">
    <source>
        <dbReference type="EMBL" id="AOZ48801.1"/>
    </source>
</evidence>
<evidence type="ECO:0000256" key="3">
    <source>
        <dbReference type="ARBA" id="ARBA00022296"/>
    </source>
</evidence>
<dbReference type="InterPro" id="IPR007476">
    <property type="entry name" value="RdgC"/>
</dbReference>
<accession>A0A1D9LC32</accession>
<gene>
    <name evidence="7" type="ORF">BKX93_01515</name>
</gene>
<reference evidence="7 8" key="1">
    <citation type="submission" date="2016-10" db="EMBL/GenBank/DDBJ databases">
        <title>Chromobacterium muskegensis sp. nov., an insecticidal bacterium isolated from Sphagnum bogs.</title>
        <authorList>
            <person name="Sparks M.E."/>
            <person name="Blackburn M.B."/>
            <person name="Gundersen-Rindal D.E."/>
            <person name="Mitchell A."/>
            <person name="Farrar R."/>
            <person name="Kuhar D."/>
        </authorList>
    </citation>
    <scope>NUCLEOTIDE SEQUENCE [LARGE SCALE GENOMIC DNA]</scope>
    <source>
        <strain evidence="7 8">21-1</strain>
    </source>
</reference>
<feature type="region of interest" description="Disordered" evidence="6">
    <location>
        <begin position="297"/>
        <end position="317"/>
    </location>
</feature>
<dbReference type="Proteomes" id="UP000178776">
    <property type="component" value="Chromosome"/>
</dbReference>
<evidence type="ECO:0000256" key="1">
    <source>
        <dbReference type="ARBA" id="ARBA00004453"/>
    </source>
</evidence>
<dbReference type="GO" id="GO:0000018">
    <property type="term" value="P:regulation of DNA recombination"/>
    <property type="evidence" value="ECO:0007669"/>
    <property type="project" value="TreeGrafter"/>
</dbReference>
<dbReference type="RefSeq" id="WP_070978309.1">
    <property type="nucleotide sequence ID" value="NZ_CP017707.1"/>
</dbReference>
<dbReference type="GeneID" id="68839901"/>
<dbReference type="Pfam" id="PF04381">
    <property type="entry name" value="RdgC"/>
    <property type="match status" value="1"/>
</dbReference>